<dbReference type="EMBL" id="JBDODL010000008">
    <property type="protein sequence ID" value="MES1918040.1"/>
    <property type="molecule type" value="Genomic_DNA"/>
</dbReference>
<keyword evidence="5" id="KW-1185">Reference proteome</keyword>
<dbReference type="SUPFAM" id="SSF56219">
    <property type="entry name" value="DNase I-like"/>
    <property type="match status" value="1"/>
</dbReference>
<sequence length="388" mass="45748">MKRPKREWLLTNKSCKDANFTLMSYNVLAQSKIKRDLIYPYCSKKSLKSRFRHKLLVDEIQSLSPDIICMQEVYKYESFWNKELGHSYNSRYVPARPHEEDSHGIAIFWKKELFSVVEKKEIFFNRMKNDYENEDQQREFGSHQVAQIVVLKSKSLDKKFAFVNTHLYWNPYYQFVRLRQIEKILDTVRAWPALKNISLFFAGDLNVTPENILYNILVERSPIDELDMTEFLTPLIHYDKPSVVITDVLDEDTKRKYQRMETERRKVLSGIDENRIKEAIEIVAKIYEFAHLKSVYGCYKQICVKNKFKALEDEDFSHLSEPNFTNYVKGFKGTLDYILIPKDQNMFCCEILSIPSLEEVSVQTALPNDALGSDHISIMARFEICSDK</sequence>
<organism evidence="4 5">
    <name type="scientific">Bonamia ostreae</name>
    <dbReference type="NCBI Taxonomy" id="126728"/>
    <lineage>
        <taxon>Eukaryota</taxon>
        <taxon>Sar</taxon>
        <taxon>Rhizaria</taxon>
        <taxon>Endomyxa</taxon>
        <taxon>Ascetosporea</taxon>
        <taxon>Haplosporida</taxon>
        <taxon>Bonamia</taxon>
    </lineage>
</organism>
<keyword evidence="4" id="KW-0540">Nuclease</keyword>
<evidence type="ECO:0000256" key="2">
    <source>
        <dbReference type="ARBA" id="ARBA00022801"/>
    </source>
</evidence>
<gene>
    <name evidence="4" type="primary">NGL2</name>
    <name evidence="4" type="ORF">MHBO_000068</name>
</gene>
<dbReference type="Pfam" id="PF03372">
    <property type="entry name" value="Exo_endo_phos"/>
    <property type="match status" value="1"/>
</dbReference>
<dbReference type="Gene3D" id="3.60.10.10">
    <property type="entry name" value="Endonuclease/exonuclease/phosphatase"/>
    <property type="match status" value="1"/>
</dbReference>
<evidence type="ECO:0000313" key="5">
    <source>
        <dbReference type="Proteomes" id="UP001439008"/>
    </source>
</evidence>
<reference evidence="4 5" key="1">
    <citation type="journal article" date="2024" name="BMC Biol.">
        <title>Comparative genomics of Ascetosporea gives new insight into the evolutionary basis for animal parasitism in Rhizaria.</title>
        <authorList>
            <person name="Hiltunen Thoren M."/>
            <person name="Onut-Brannstrom I."/>
            <person name="Alfjorden A."/>
            <person name="Peckova H."/>
            <person name="Swords F."/>
            <person name="Hooper C."/>
            <person name="Holzer A.S."/>
            <person name="Bass D."/>
            <person name="Burki F."/>
        </authorList>
    </citation>
    <scope>NUCLEOTIDE SEQUENCE [LARGE SCALE GENOMIC DNA]</scope>
    <source>
        <strain evidence="4">20-A016</strain>
    </source>
</reference>
<dbReference type="InterPro" id="IPR036691">
    <property type="entry name" value="Endo/exonu/phosph_ase_sf"/>
</dbReference>
<evidence type="ECO:0000259" key="3">
    <source>
        <dbReference type="Pfam" id="PF03372"/>
    </source>
</evidence>
<dbReference type="InterPro" id="IPR050410">
    <property type="entry name" value="CCR4/nocturin_mRNA_transcr"/>
</dbReference>
<evidence type="ECO:0000313" key="4">
    <source>
        <dbReference type="EMBL" id="MES1918040.1"/>
    </source>
</evidence>
<protein>
    <submittedName>
        <fullName evidence="4">RNA exonuclease ngl2</fullName>
    </submittedName>
</protein>
<keyword evidence="2" id="KW-0378">Hydrolase</keyword>
<feature type="domain" description="Endonuclease/exonuclease/phosphatase" evidence="3">
    <location>
        <begin position="23"/>
        <end position="375"/>
    </location>
</feature>
<dbReference type="PANTHER" id="PTHR12121:SF45">
    <property type="entry name" value="NOCTURNIN"/>
    <property type="match status" value="1"/>
</dbReference>
<dbReference type="PANTHER" id="PTHR12121">
    <property type="entry name" value="CARBON CATABOLITE REPRESSOR PROTEIN 4"/>
    <property type="match status" value="1"/>
</dbReference>
<proteinExistence type="inferred from homology"/>
<evidence type="ECO:0000256" key="1">
    <source>
        <dbReference type="ARBA" id="ARBA00010774"/>
    </source>
</evidence>
<comment type="similarity">
    <text evidence="1">Belongs to the CCR4/nocturin family.</text>
</comment>
<keyword evidence="4" id="KW-0269">Exonuclease</keyword>
<dbReference type="Proteomes" id="UP001439008">
    <property type="component" value="Unassembled WGS sequence"/>
</dbReference>
<name>A0ABV2AEA8_9EUKA</name>
<comment type="caution">
    <text evidence="4">The sequence shown here is derived from an EMBL/GenBank/DDBJ whole genome shotgun (WGS) entry which is preliminary data.</text>
</comment>
<dbReference type="InterPro" id="IPR005135">
    <property type="entry name" value="Endo/exonuclease/phosphatase"/>
</dbReference>
<dbReference type="GO" id="GO:0004527">
    <property type="term" value="F:exonuclease activity"/>
    <property type="evidence" value="ECO:0007669"/>
    <property type="project" value="UniProtKB-KW"/>
</dbReference>
<accession>A0ABV2AEA8</accession>